<evidence type="ECO:0000256" key="1">
    <source>
        <dbReference type="SAM" id="MobiDB-lite"/>
    </source>
</evidence>
<dbReference type="InterPro" id="IPR036691">
    <property type="entry name" value="Endo/exonu/phosph_ase_sf"/>
</dbReference>
<proteinExistence type="predicted"/>
<feature type="domain" description="Endonuclease/exonuclease/phosphatase" evidence="2">
    <location>
        <begin position="22"/>
        <end position="297"/>
    </location>
</feature>
<sequence>MLRLLSMSHAKPGAHSRRPDAEELGKVDPEDLLICCFQEVWSWHKGPLMDCTARLDPSKVTQFWENFVLSLGILFRWLSCCRVWDTAARLFAAKEDPRIEYAVVVGHRGMSLSSLSLIDSGLCILATRAPGEKGFVAYKSYPGGFHEERLCNKGLIWAFWSHQAGLPSGGSRGVLVVNTHLSSEDPVRPGQLAELKRHVEKLRTDFSMKCAHLEMYVCGDFNYDPNGFRQEFFRTWYQELGLQRLTGDEPTCSGATLDHIFFWRSNGKVGSKDFQCSEPRKPWRDWCTRSRETLSDHCWQGLVLSESR</sequence>
<evidence type="ECO:0000259" key="2">
    <source>
        <dbReference type="Pfam" id="PF03372"/>
    </source>
</evidence>
<feature type="region of interest" description="Disordered" evidence="1">
    <location>
        <begin position="1"/>
        <end position="21"/>
    </location>
</feature>
<dbReference type="Gene3D" id="3.60.10.10">
    <property type="entry name" value="Endonuclease/exonuclease/phosphatase"/>
    <property type="match status" value="1"/>
</dbReference>
<gene>
    <name evidence="3" type="ORF">CCMP2556_LOCUS51797</name>
</gene>
<accession>A0ABP0SGY4</accession>
<comment type="caution">
    <text evidence="3">The sequence shown here is derived from an EMBL/GenBank/DDBJ whole genome shotgun (WGS) entry which is preliminary data.</text>
</comment>
<reference evidence="3 4" key="1">
    <citation type="submission" date="2024-02" db="EMBL/GenBank/DDBJ databases">
        <authorList>
            <person name="Chen Y."/>
            <person name="Shah S."/>
            <person name="Dougan E. K."/>
            <person name="Thang M."/>
            <person name="Chan C."/>
        </authorList>
    </citation>
    <scope>NUCLEOTIDE SEQUENCE [LARGE SCALE GENOMIC DNA]</scope>
</reference>
<evidence type="ECO:0000313" key="3">
    <source>
        <dbReference type="EMBL" id="CAK9111629.1"/>
    </source>
</evidence>
<protein>
    <recommendedName>
        <fullName evidence="2">Endonuclease/exonuclease/phosphatase domain-containing protein</fullName>
    </recommendedName>
</protein>
<organism evidence="3 4">
    <name type="scientific">Durusdinium trenchii</name>
    <dbReference type="NCBI Taxonomy" id="1381693"/>
    <lineage>
        <taxon>Eukaryota</taxon>
        <taxon>Sar</taxon>
        <taxon>Alveolata</taxon>
        <taxon>Dinophyceae</taxon>
        <taxon>Suessiales</taxon>
        <taxon>Symbiodiniaceae</taxon>
        <taxon>Durusdinium</taxon>
    </lineage>
</organism>
<keyword evidence="4" id="KW-1185">Reference proteome</keyword>
<name>A0ABP0SGY4_9DINO</name>
<dbReference type="Pfam" id="PF03372">
    <property type="entry name" value="Exo_endo_phos"/>
    <property type="match status" value="1"/>
</dbReference>
<dbReference type="SUPFAM" id="SSF56219">
    <property type="entry name" value="DNase I-like"/>
    <property type="match status" value="1"/>
</dbReference>
<dbReference type="Proteomes" id="UP001642484">
    <property type="component" value="Unassembled WGS sequence"/>
</dbReference>
<evidence type="ECO:0000313" key="4">
    <source>
        <dbReference type="Proteomes" id="UP001642484"/>
    </source>
</evidence>
<dbReference type="EMBL" id="CAXAMN010027583">
    <property type="protein sequence ID" value="CAK9111629.1"/>
    <property type="molecule type" value="Genomic_DNA"/>
</dbReference>
<dbReference type="InterPro" id="IPR005135">
    <property type="entry name" value="Endo/exonuclease/phosphatase"/>
</dbReference>